<keyword evidence="4" id="KW-1185">Reference proteome</keyword>
<organism evidence="3 4">
    <name type="scientific">Strongylocentrotus purpuratus</name>
    <name type="common">Purple sea urchin</name>
    <dbReference type="NCBI Taxonomy" id="7668"/>
    <lineage>
        <taxon>Eukaryota</taxon>
        <taxon>Metazoa</taxon>
        <taxon>Echinodermata</taxon>
        <taxon>Eleutherozoa</taxon>
        <taxon>Echinozoa</taxon>
        <taxon>Echinoidea</taxon>
        <taxon>Euechinoidea</taxon>
        <taxon>Echinacea</taxon>
        <taxon>Camarodonta</taxon>
        <taxon>Echinidea</taxon>
        <taxon>Strongylocentrotidae</taxon>
        <taxon>Strongylocentrotus</taxon>
    </lineage>
</organism>
<dbReference type="InParanoid" id="A0A7M7HEB5"/>
<dbReference type="Proteomes" id="UP000007110">
    <property type="component" value="Unassembled WGS sequence"/>
</dbReference>
<evidence type="ECO:0000256" key="1">
    <source>
        <dbReference type="SAM" id="Phobius"/>
    </source>
</evidence>
<feature type="transmembrane region" description="Helical" evidence="1">
    <location>
        <begin position="30"/>
        <end position="53"/>
    </location>
</feature>
<keyword evidence="2" id="KW-0732">Signal</keyword>
<proteinExistence type="predicted"/>
<reference evidence="3" key="2">
    <citation type="submission" date="2021-01" db="UniProtKB">
        <authorList>
            <consortium name="EnsemblMetazoa"/>
        </authorList>
    </citation>
    <scope>IDENTIFICATION</scope>
</reference>
<accession>A0A7M7HEB5</accession>
<dbReference type="OrthoDB" id="10441125at2759"/>
<keyword evidence="1" id="KW-0472">Membrane</keyword>
<dbReference type="KEGG" id="spu:762660"/>
<dbReference type="EnsemblMetazoa" id="XM_011663794">
    <property type="protein sequence ID" value="XP_011662096"/>
    <property type="gene ID" value="LOC762660"/>
</dbReference>
<protein>
    <submittedName>
        <fullName evidence="3">Uncharacterized protein</fullName>
    </submittedName>
</protein>
<evidence type="ECO:0000256" key="2">
    <source>
        <dbReference type="SAM" id="SignalP"/>
    </source>
</evidence>
<feature type="chain" id="PRO_5029512446" evidence="2">
    <location>
        <begin position="21"/>
        <end position="131"/>
    </location>
</feature>
<evidence type="ECO:0000313" key="4">
    <source>
        <dbReference type="Proteomes" id="UP000007110"/>
    </source>
</evidence>
<feature type="signal peptide" evidence="2">
    <location>
        <begin position="1"/>
        <end position="20"/>
    </location>
</feature>
<name>A0A7M7HEB5_STRPU</name>
<dbReference type="GeneID" id="762660"/>
<evidence type="ECO:0000313" key="3">
    <source>
        <dbReference type="EnsemblMetazoa" id="XP_011662096"/>
    </source>
</evidence>
<sequence length="131" mass="13908">MASLHIITLLLLATASSVQAGLSDQTFSWVDLSAGVAGTVGICVFFVGIGFLIHDLGFREYLAEVRTNGETFAQDLPDFILSEPTLIGAKSLSELDKVDIDDEIDPPSDVGVVIEDEMPVYDGMAEASTGL</sequence>
<dbReference type="AlphaFoldDB" id="A0A7M7HEB5"/>
<keyword evidence="1" id="KW-0812">Transmembrane</keyword>
<reference evidence="4" key="1">
    <citation type="submission" date="2015-02" db="EMBL/GenBank/DDBJ databases">
        <title>Genome sequencing for Strongylocentrotus purpuratus.</title>
        <authorList>
            <person name="Murali S."/>
            <person name="Liu Y."/>
            <person name="Vee V."/>
            <person name="English A."/>
            <person name="Wang M."/>
            <person name="Skinner E."/>
            <person name="Han Y."/>
            <person name="Muzny D.M."/>
            <person name="Worley K.C."/>
            <person name="Gibbs R.A."/>
        </authorList>
    </citation>
    <scope>NUCLEOTIDE SEQUENCE</scope>
</reference>
<dbReference type="RefSeq" id="XP_011662096.1">
    <property type="nucleotide sequence ID" value="XM_011663794.2"/>
</dbReference>
<keyword evidence="1" id="KW-1133">Transmembrane helix</keyword>